<organism evidence="3 4">
    <name type="scientific">Mytilus edulis</name>
    <name type="common">Blue mussel</name>
    <dbReference type="NCBI Taxonomy" id="6550"/>
    <lineage>
        <taxon>Eukaryota</taxon>
        <taxon>Metazoa</taxon>
        <taxon>Spiralia</taxon>
        <taxon>Lophotrochozoa</taxon>
        <taxon>Mollusca</taxon>
        <taxon>Bivalvia</taxon>
        <taxon>Autobranchia</taxon>
        <taxon>Pteriomorphia</taxon>
        <taxon>Mytilida</taxon>
        <taxon>Mytiloidea</taxon>
        <taxon>Mytilidae</taxon>
        <taxon>Mytilinae</taxon>
        <taxon>Mytilus</taxon>
    </lineage>
</organism>
<dbReference type="AlphaFoldDB" id="A0A8S3QT99"/>
<sequence length="382" mass="41842">MTGAKVFLVFGEVTQPGEDFYGIHTFQIMASNLDRKLTKGLCGLYNDNPSDDMIPQGETTNIETQRNLQSLGGDDNAPVMFPMDVKAGRSIPVDLNWKNGWTEQKARQQCIDAFQSSSSFSVCDTHVPSVPSEDYIKKCIADIRLTGDTGWKDITISNFGSACLQEASRLENLTETNETDSSGVEISIFDAIQISTCQRTAQEEDFVLKIQYNETSDTGISEIEAGIYNSPFAMQCPAPISRRKRSLNVDSSAFGYFISVSNDGNNFTKELAVIIYDSMCFECSTTNLTCLELDTCPQLTPVATDDNKSKTGAYIGAGVSGGLVVITVLVVFTIIKKKILKSRSSVKDSTVSLSENVSLQAELHSNNNPINHKDVRSVPTNY</sequence>
<evidence type="ECO:0000313" key="3">
    <source>
        <dbReference type="EMBL" id="CAG2200139.1"/>
    </source>
</evidence>
<keyword evidence="4" id="KW-1185">Reference proteome</keyword>
<name>A0A8S3QT99_MYTED</name>
<dbReference type="InterPro" id="IPR001846">
    <property type="entry name" value="VWF_type-D"/>
</dbReference>
<dbReference type="PROSITE" id="PS51233">
    <property type="entry name" value="VWFD"/>
    <property type="match status" value="1"/>
</dbReference>
<dbReference type="EMBL" id="CAJPWZ010000732">
    <property type="protein sequence ID" value="CAG2200139.1"/>
    <property type="molecule type" value="Genomic_DNA"/>
</dbReference>
<dbReference type="OrthoDB" id="6065705at2759"/>
<dbReference type="Pfam" id="PF26129">
    <property type="entry name" value="Vwde"/>
    <property type="match status" value="1"/>
</dbReference>
<evidence type="ECO:0000313" key="4">
    <source>
        <dbReference type="Proteomes" id="UP000683360"/>
    </source>
</evidence>
<keyword evidence="1" id="KW-0812">Transmembrane</keyword>
<comment type="caution">
    <text evidence="3">The sequence shown here is derived from an EMBL/GenBank/DDBJ whole genome shotgun (WGS) entry which is preliminary data.</text>
</comment>
<accession>A0A8S3QT99</accession>
<proteinExistence type="predicted"/>
<dbReference type="Proteomes" id="UP000683360">
    <property type="component" value="Unassembled WGS sequence"/>
</dbReference>
<feature type="transmembrane region" description="Helical" evidence="1">
    <location>
        <begin position="313"/>
        <end position="335"/>
    </location>
</feature>
<keyword evidence="1" id="KW-1133">Transmembrane helix</keyword>
<keyword evidence="1" id="KW-0472">Membrane</keyword>
<evidence type="ECO:0000256" key="1">
    <source>
        <dbReference type="SAM" id="Phobius"/>
    </source>
</evidence>
<reference evidence="3" key="1">
    <citation type="submission" date="2021-03" db="EMBL/GenBank/DDBJ databases">
        <authorList>
            <person name="Bekaert M."/>
        </authorList>
    </citation>
    <scope>NUCLEOTIDE SEQUENCE</scope>
</reference>
<protein>
    <recommendedName>
        <fullName evidence="2">VWFD domain-containing protein</fullName>
    </recommendedName>
</protein>
<gene>
    <name evidence="3" type="ORF">MEDL_14802</name>
</gene>
<dbReference type="InterPro" id="IPR058727">
    <property type="entry name" value="Helical_Vwde"/>
</dbReference>
<feature type="domain" description="VWFD" evidence="2">
    <location>
        <begin position="1"/>
        <end position="78"/>
    </location>
</feature>
<evidence type="ECO:0000259" key="2">
    <source>
        <dbReference type="PROSITE" id="PS51233"/>
    </source>
</evidence>